<feature type="zinc finger region" description="C3H1-type" evidence="5">
    <location>
        <begin position="98"/>
        <end position="125"/>
    </location>
</feature>
<name>A0A0G4IFV0_9ALVE</name>
<evidence type="ECO:0000256" key="5">
    <source>
        <dbReference type="PROSITE-ProRule" id="PRU00723"/>
    </source>
</evidence>
<keyword evidence="1 5" id="KW-0479">Metal-binding</keyword>
<organism evidence="8">
    <name type="scientific">Chromera velia CCMP2878</name>
    <dbReference type="NCBI Taxonomy" id="1169474"/>
    <lineage>
        <taxon>Eukaryota</taxon>
        <taxon>Sar</taxon>
        <taxon>Alveolata</taxon>
        <taxon>Colpodellida</taxon>
        <taxon>Chromeraceae</taxon>
        <taxon>Chromera</taxon>
    </lineage>
</organism>
<dbReference type="SUPFAM" id="SSF90229">
    <property type="entry name" value="CCCH zinc finger"/>
    <property type="match status" value="3"/>
</dbReference>
<dbReference type="AlphaFoldDB" id="A0A0G4IFV0"/>
<dbReference type="InterPro" id="IPR045877">
    <property type="entry name" value="ZFP36-like"/>
</dbReference>
<dbReference type="InterPro" id="IPR036855">
    <property type="entry name" value="Znf_CCCH_sf"/>
</dbReference>
<evidence type="ECO:0000256" key="2">
    <source>
        <dbReference type="ARBA" id="ARBA00022737"/>
    </source>
</evidence>
<feature type="compositionally biased region" description="Low complexity" evidence="6">
    <location>
        <begin position="369"/>
        <end position="385"/>
    </location>
</feature>
<evidence type="ECO:0000256" key="1">
    <source>
        <dbReference type="ARBA" id="ARBA00022723"/>
    </source>
</evidence>
<feature type="compositionally biased region" description="Low complexity" evidence="6">
    <location>
        <begin position="506"/>
        <end position="517"/>
    </location>
</feature>
<feature type="zinc finger region" description="C3H1-type" evidence="5">
    <location>
        <begin position="28"/>
        <end position="54"/>
    </location>
</feature>
<gene>
    <name evidence="8" type="ORF">Cvel_14110</name>
</gene>
<feature type="compositionally biased region" description="Polar residues" evidence="6">
    <location>
        <begin position="683"/>
        <end position="695"/>
    </location>
</feature>
<evidence type="ECO:0000256" key="6">
    <source>
        <dbReference type="SAM" id="MobiDB-lite"/>
    </source>
</evidence>
<feature type="compositionally biased region" description="Basic and acidic residues" evidence="6">
    <location>
        <begin position="442"/>
        <end position="459"/>
    </location>
</feature>
<feature type="zinc finger region" description="C3H1-type" evidence="5">
    <location>
        <begin position="62"/>
        <end position="90"/>
    </location>
</feature>
<sequence length="951" mass="99332">MQSSGKGGDSGSGSPSRSCARHAILDTFYKIKMCPFLERGCKRGARCTFAHSLSELREKIPLTKTKICDAWTKGECRLDSDKCKFAHGLHELRSTADYYKTGLCKYWKMGECPDGPSCRHAHGVQELRPRRLRWVEGAEQEEGDGWNSASVRSEESGGSSEEQMGGSGGAKAGSKEVRGESLKSTANDRTPSKSPVTKRGTHPSSLTSPEEDKCSRQVGGKQKGRVRDTDAKEELRNDRTVTVASSGASSIYSPIPSTSTPSNAVAPHSSNSSRGLMKPLSSSSTSQIANNRYNPMQSNHHHNPEANETKTNNLKSLRQHHIAPPPPAHLYATPHRGPPSTEAPVVPPNDHPTERHNQPAPHNPTKFTSATPPRRPLLAPSRAFPGWALPPNSPPSTPGGPAATQQQSTATASPWLRRREPVGGSAEGTPPPSLSLSLSAAAEKEKEKGRAVPREREWSSVHIPRQHLHQQINKNEGGGSVADSGEGDWPPLSAVSMSAPTGTGGRQSQSRYPSSSPKQTPTHKKPPLITTPPDKHGEGDGGEEEYTQQTRRASLSSLMPFPTLPVSSDPPPSLSLSAHTQATVPVDPLLHADAQAELTETLPQMIPSVRAHDQHVQAACALPTTLPIPTQEGAGVPSSHPFPVASPYYGKQQMESAWRHPAVKNPPAAPHAVHPCSSPHGVTASTPLTVASSETRAGGSSMGGKWRGGDGDGWNVRSAEVEDPTPSTRSGGFLGGSAQSCHSLSFSLGAGSPSPMGFSSGGVGVGGSFAATEGCSDFSGGATGAQGMVPGFAASDGSSRCAPHESFLPGETAEPSGGALVPPGFSLGTASDLVIETGASEWDGGDMASLREAHSASRQGANEGPHSNVIEEGCGGGPVGGKLEVSGDLEGGAGDRDLLSGVGDGFGFQERDTEREEGCTSPSLPSADILIHALQESLAWGGGADGGLNSF</sequence>
<reference evidence="8" key="1">
    <citation type="submission" date="2014-11" db="EMBL/GenBank/DDBJ databases">
        <authorList>
            <person name="Otto D Thomas"/>
            <person name="Naeem Raeece"/>
        </authorList>
    </citation>
    <scope>NUCLEOTIDE SEQUENCE</scope>
</reference>
<feature type="compositionally biased region" description="Polar residues" evidence="6">
    <location>
        <begin position="182"/>
        <end position="195"/>
    </location>
</feature>
<dbReference type="GO" id="GO:0008270">
    <property type="term" value="F:zinc ion binding"/>
    <property type="evidence" value="ECO:0007669"/>
    <property type="project" value="UniProtKB-KW"/>
</dbReference>
<evidence type="ECO:0000313" key="8">
    <source>
        <dbReference type="EMBL" id="CEM56138.1"/>
    </source>
</evidence>
<keyword evidence="2" id="KW-0677">Repeat</keyword>
<proteinExistence type="predicted"/>
<dbReference type="PROSITE" id="PS50103">
    <property type="entry name" value="ZF_C3H1"/>
    <property type="match status" value="3"/>
</dbReference>
<feature type="compositionally biased region" description="Low complexity" evidence="6">
    <location>
        <begin position="399"/>
        <end position="413"/>
    </location>
</feature>
<feature type="region of interest" description="Disordered" evidence="6">
    <location>
        <begin position="665"/>
        <end position="730"/>
    </location>
</feature>
<dbReference type="PANTHER" id="PTHR12547">
    <property type="entry name" value="CCCH ZINC FINGER/TIS11-RELATED"/>
    <property type="match status" value="1"/>
</dbReference>
<keyword evidence="3 5" id="KW-0863">Zinc-finger</keyword>
<dbReference type="InterPro" id="IPR000571">
    <property type="entry name" value="Znf_CCCH"/>
</dbReference>
<dbReference type="SMART" id="SM00356">
    <property type="entry name" value="ZnF_C3H1"/>
    <property type="match status" value="3"/>
</dbReference>
<feature type="compositionally biased region" description="Low complexity" evidence="6">
    <location>
        <begin position="249"/>
        <end position="262"/>
    </location>
</feature>
<feature type="domain" description="C3H1-type" evidence="7">
    <location>
        <begin position="28"/>
        <end position="54"/>
    </location>
</feature>
<keyword evidence="4 5" id="KW-0862">Zinc</keyword>
<dbReference type="VEuPathDB" id="CryptoDB:Cvel_14110"/>
<feature type="domain" description="C3H1-type" evidence="7">
    <location>
        <begin position="62"/>
        <end position="90"/>
    </location>
</feature>
<feature type="region of interest" description="Disordered" evidence="6">
    <location>
        <begin position="138"/>
        <end position="551"/>
    </location>
</feature>
<dbReference type="Gene3D" id="4.10.1000.10">
    <property type="entry name" value="Zinc finger, CCCH-type"/>
    <property type="match status" value="3"/>
</dbReference>
<accession>A0A0G4IFV0</accession>
<evidence type="ECO:0000256" key="4">
    <source>
        <dbReference type="ARBA" id="ARBA00022833"/>
    </source>
</evidence>
<evidence type="ECO:0000259" key="7">
    <source>
        <dbReference type="PROSITE" id="PS50103"/>
    </source>
</evidence>
<dbReference type="GO" id="GO:0003729">
    <property type="term" value="F:mRNA binding"/>
    <property type="evidence" value="ECO:0007669"/>
    <property type="project" value="InterPro"/>
</dbReference>
<dbReference type="Pfam" id="PF00642">
    <property type="entry name" value="zf-CCCH"/>
    <property type="match status" value="1"/>
</dbReference>
<protein>
    <recommendedName>
        <fullName evidence="7">C3H1-type domain-containing protein</fullName>
    </recommendedName>
</protein>
<dbReference type="EMBL" id="CDMZ01005946">
    <property type="protein sequence ID" value="CEM56138.1"/>
    <property type="molecule type" value="Genomic_DNA"/>
</dbReference>
<feature type="domain" description="C3H1-type" evidence="7">
    <location>
        <begin position="98"/>
        <end position="125"/>
    </location>
</feature>
<feature type="compositionally biased region" description="Basic and acidic residues" evidence="6">
    <location>
        <begin position="225"/>
        <end position="239"/>
    </location>
</feature>
<evidence type="ECO:0000256" key="3">
    <source>
        <dbReference type="ARBA" id="ARBA00022771"/>
    </source>
</evidence>
<feature type="compositionally biased region" description="Polar residues" evidence="6">
    <location>
        <begin position="268"/>
        <end position="298"/>
    </location>
</feature>